<dbReference type="AlphaFoldDB" id="A0AAW5EU62"/>
<reference evidence="3" key="1">
    <citation type="journal article" date="2021" name="Polymers (Basel)">
        <title>Highly Stretchable Bacterial Cellulose Produced by Komagataeibacter hansenii SI1.</title>
        <authorList>
            <person name="Cielecka I."/>
            <person name="Ryngajllo M."/>
            <person name="Maniukiewicz W."/>
            <person name="Bielecki S."/>
        </authorList>
    </citation>
    <scope>NUCLEOTIDE SEQUENCE</scope>
    <source>
        <strain evidence="3">SI1</strain>
    </source>
</reference>
<dbReference type="PANTHER" id="PTHR34406:SF1">
    <property type="entry name" value="PROTEIN YCEI"/>
    <property type="match status" value="1"/>
</dbReference>
<accession>A0AAW5EU62</accession>
<dbReference type="SMART" id="SM00867">
    <property type="entry name" value="YceI"/>
    <property type="match status" value="1"/>
</dbReference>
<dbReference type="RefSeq" id="WP_247067913.1">
    <property type="nucleotide sequence ID" value="NZ_CP094848.1"/>
</dbReference>
<reference evidence="3" key="2">
    <citation type="submission" date="2022-03" db="EMBL/GenBank/DDBJ databases">
        <authorList>
            <person name="Ryngajllo M."/>
            <person name="Jacek P."/>
            <person name="Kubiak K."/>
        </authorList>
    </citation>
    <scope>NUCLEOTIDE SEQUENCE</scope>
    <source>
        <strain evidence="3">SI1</strain>
    </source>
</reference>
<dbReference type="Proteomes" id="UP001202887">
    <property type="component" value="Unassembled WGS sequence"/>
</dbReference>
<protein>
    <submittedName>
        <fullName evidence="3">YceI family protein</fullName>
    </submittedName>
</protein>
<evidence type="ECO:0000256" key="1">
    <source>
        <dbReference type="SAM" id="SignalP"/>
    </source>
</evidence>
<dbReference type="PANTHER" id="PTHR34406">
    <property type="entry name" value="PROTEIN YCEI"/>
    <property type="match status" value="1"/>
</dbReference>
<gene>
    <name evidence="3" type="ORF">K1W68_15460</name>
</gene>
<dbReference type="InterPro" id="IPR007372">
    <property type="entry name" value="Lipid/polyisoprenoid-bd_YceI"/>
</dbReference>
<evidence type="ECO:0000313" key="3">
    <source>
        <dbReference type="EMBL" id="MCJ8355367.1"/>
    </source>
</evidence>
<dbReference type="SUPFAM" id="SSF101874">
    <property type="entry name" value="YceI-like"/>
    <property type="match status" value="1"/>
</dbReference>
<proteinExistence type="predicted"/>
<name>A0AAW5EU62_NOVHA</name>
<feature type="signal peptide" evidence="1">
    <location>
        <begin position="1"/>
        <end position="24"/>
    </location>
</feature>
<sequence>MYQRLSRTVLLVASISAIPTFASAQAVADPAQVQSGAYTIEPGHTQIGFSLLHFGFTYYDGMFSNVSGTLDLNARVPAQSKLSVTIPIASVQTTSDKLTAELKGEQWFDAAKFPTATFISTEVKSIGKADAMVKGNLTLHGVTKPEILKVHFIGAGTNPMDKKYTAGFEATGTIKRSDFGVKTYVPYVGDEVKLRIAGAFEKQE</sequence>
<evidence type="ECO:0000259" key="2">
    <source>
        <dbReference type="SMART" id="SM00867"/>
    </source>
</evidence>
<dbReference type="EMBL" id="JAIBCX010000080">
    <property type="protein sequence ID" value="MCJ8355367.1"/>
    <property type="molecule type" value="Genomic_DNA"/>
</dbReference>
<feature type="domain" description="Lipid/polyisoprenoid-binding YceI-like" evidence="2">
    <location>
        <begin position="37"/>
        <end position="201"/>
    </location>
</feature>
<dbReference type="InterPro" id="IPR036761">
    <property type="entry name" value="TTHA0802/YceI-like_sf"/>
</dbReference>
<comment type="caution">
    <text evidence="3">The sequence shown here is derived from an EMBL/GenBank/DDBJ whole genome shotgun (WGS) entry which is preliminary data.</text>
</comment>
<keyword evidence="1" id="KW-0732">Signal</keyword>
<dbReference type="Gene3D" id="2.40.128.110">
    <property type="entry name" value="Lipid/polyisoprenoid-binding, YceI-like"/>
    <property type="match status" value="1"/>
</dbReference>
<evidence type="ECO:0000313" key="4">
    <source>
        <dbReference type="Proteomes" id="UP001202887"/>
    </source>
</evidence>
<feature type="chain" id="PRO_5043879474" evidence="1">
    <location>
        <begin position="25"/>
        <end position="204"/>
    </location>
</feature>
<organism evidence="3 4">
    <name type="scientific">Novacetimonas hansenii</name>
    <name type="common">Komagataeibacter hansenii</name>
    <dbReference type="NCBI Taxonomy" id="436"/>
    <lineage>
        <taxon>Bacteria</taxon>
        <taxon>Pseudomonadati</taxon>
        <taxon>Pseudomonadota</taxon>
        <taxon>Alphaproteobacteria</taxon>
        <taxon>Acetobacterales</taxon>
        <taxon>Acetobacteraceae</taxon>
        <taxon>Novacetimonas</taxon>
    </lineage>
</organism>
<dbReference type="Pfam" id="PF04264">
    <property type="entry name" value="YceI"/>
    <property type="match status" value="1"/>
</dbReference>